<evidence type="ECO:0000313" key="1">
    <source>
        <dbReference type="EMBL" id="QHT65312.1"/>
    </source>
</evidence>
<gene>
    <name evidence="1" type="ORF">GXP67_00795</name>
</gene>
<keyword evidence="2" id="KW-1185">Reference proteome</keyword>
<name>A0A6C0GBX0_9BACT</name>
<proteinExistence type="predicted"/>
<dbReference type="EMBL" id="CP048222">
    <property type="protein sequence ID" value="QHT65312.1"/>
    <property type="molecule type" value="Genomic_DNA"/>
</dbReference>
<sequence length="300" mass="33922">MKTILCPTNNTSIAGNAFAYATLLSEAAQAELVSEEKPLMDNLFRNNQRIFPLIQPLPDTSVERMGPFKDSYLEVYYDPTRQVQTVYSLAEKARTLKAELMVVGVEKDFGLFDMHSESMVNLVKKAQCPALFIPQEVSFKPLKKILVVMNREMNIDHRFSVIIDLAMPFQAEIIFLQVTKEDTLMDGNQFLESMKEMYLSFPYPHTSFHTLEHENLSEGISRFVENIGADMIAIVPNLQALLPYTYATNLVNEQLAATPLTIPLLAIDGQPLTTSNSVTTTNREGHADEIQQLNLYKKHI</sequence>
<evidence type="ECO:0008006" key="3">
    <source>
        <dbReference type="Google" id="ProtNLM"/>
    </source>
</evidence>
<accession>A0A6C0GBX0</accession>
<dbReference type="Gene3D" id="3.40.50.12370">
    <property type="match status" value="1"/>
</dbReference>
<dbReference type="KEGG" id="rhoz:GXP67_00795"/>
<organism evidence="1 2">
    <name type="scientific">Rhodocytophaga rosea</name>
    <dbReference type="NCBI Taxonomy" id="2704465"/>
    <lineage>
        <taxon>Bacteria</taxon>
        <taxon>Pseudomonadati</taxon>
        <taxon>Bacteroidota</taxon>
        <taxon>Cytophagia</taxon>
        <taxon>Cytophagales</taxon>
        <taxon>Rhodocytophagaceae</taxon>
        <taxon>Rhodocytophaga</taxon>
    </lineage>
</organism>
<dbReference type="RefSeq" id="WP_162441399.1">
    <property type="nucleotide sequence ID" value="NZ_CP048222.1"/>
</dbReference>
<dbReference type="SUPFAM" id="SSF52402">
    <property type="entry name" value="Adenine nucleotide alpha hydrolases-like"/>
    <property type="match status" value="1"/>
</dbReference>
<reference evidence="1 2" key="1">
    <citation type="submission" date="2020-01" db="EMBL/GenBank/DDBJ databases">
        <authorList>
            <person name="Kim M.K."/>
        </authorList>
    </citation>
    <scope>NUCLEOTIDE SEQUENCE [LARGE SCALE GENOMIC DNA]</scope>
    <source>
        <strain evidence="1 2">172606-1</strain>
    </source>
</reference>
<dbReference type="AlphaFoldDB" id="A0A6C0GBX0"/>
<dbReference type="Proteomes" id="UP000480178">
    <property type="component" value="Chromosome"/>
</dbReference>
<protein>
    <recommendedName>
        <fullName evidence="3">Universal stress protein</fullName>
    </recommendedName>
</protein>
<evidence type="ECO:0000313" key="2">
    <source>
        <dbReference type="Proteomes" id="UP000480178"/>
    </source>
</evidence>